<evidence type="ECO:0000256" key="2">
    <source>
        <dbReference type="ARBA" id="ARBA00007544"/>
    </source>
</evidence>
<dbReference type="RefSeq" id="WP_100266586.1">
    <property type="nucleotide sequence ID" value="NZ_CP018800.1"/>
</dbReference>
<feature type="active site" description="S-methylcysteine intermediate" evidence="13">
    <location>
        <position position="337"/>
    </location>
</feature>
<dbReference type="EC" id="2.1.1.192" evidence="13"/>
<comment type="miscellaneous">
    <text evidence="13">Reaction proceeds by a ping-pong mechanism involving intermediate methylation of a conserved cysteine residue.</text>
</comment>
<keyword evidence="16" id="KW-1185">Reference proteome</keyword>
<evidence type="ECO:0000256" key="11">
    <source>
        <dbReference type="ARBA" id="ARBA00023014"/>
    </source>
</evidence>
<dbReference type="SFLD" id="SFLDG01062">
    <property type="entry name" value="methyltransferase_(Class_A)"/>
    <property type="match status" value="1"/>
</dbReference>
<name>A0A2K8L6U7_9PROT</name>
<dbReference type="GO" id="GO:0005737">
    <property type="term" value="C:cytoplasm"/>
    <property type="evidence" value="ECO:0007669"/>
    <property type="project" value="UniProtKB-SubCell"/>
</dbReference>
<feature type="binding site" evidence="13">
    <location>
        <position position="122"/>
    </location>
    <ligand>
        <name>[4Fe-4S] cluster</name>
        <dbReference type="ChEBI" id="CHEBI:49883"/>
        <note>4Fe-4S-S-AdoMet</note>
    </ligand>
</feature>
<evidence type="ECO:0000256" key="13">
    <source>
        <dbReference type="HAMAP-Rule" id="MF_01849"/>
    </source>
</evidence>
<dbReference type="KEGG" id="mfn:Ga0123462_2005"/>
<keyword evidence="9 13" id="KW-0479">Metal-binding</keyword>
<dbReference type="InterPro" id="IPR013785">
    <property type="entry name" value="Aldolase_TIM"/>
</dbReference>
<feature type="binding site" evidence="13">
    <location>
        <position position="119"/>
    </location>
    <ligand>
        <name>[4Fe-4S] cluster</name>
        <dbReference type="ChEBI" id="CHEBI:49883"/>
        <note>4Fe-4S-S-AdoMet</note>
    </ligand>
</feature>
<comment type="catalytic activity">
    <reaction evidence="13">
        <text>adenosine(2503) in 23S rRNA + 2 reduced [2Fe-2S]-[ferredoxin] + 2 S-adenosyl-L-methionine = 2-methyladenosine(2503) in 23S rRNA + 5'-deoxyadenosine + L-methionine + 2 oxidized [2Fe-2S]-[ferredoxin] + S-adenosyl-L-homocysteine</text>
        <dbReference type="Rhea" id="RHEA:42916"/>
        <dbReference type="Rhea" id="RHEA-COMP:10000"/>
        <dbReference type="Rhea" id="RHEA-COMP:10001"/>
        <dbReference type="Rhea" id="RHEA-COMP:10152"/>
        <dbReference type="Rhea" id="RHEA-COMP:10282"/>
        <dbReference type="ChEBI" id="CHEBI:17319"/>
        <dbReference type="ChEBI" id="CHEBI:33737"/>
        <dbReference type="ChEBI" id="CHEBI:33738"/>
        <dbReference type="ChEBI" id="CHEBI:57844"/>
        <dbReference type="ChEBI" id="CHEBI:57856"/>
        <dbReference type="ChEBI" id="CHEBI:59789"/>
        <dbReference type="ChEBI" id="CHEBI:74411"/>
        <dbReference type="ChEBI" id="CHEBI:74497"/>
        <dbReference type="EC" id="2.1.1.192"/>
    </reaction>
</comment>
<dbReference type="Gene3D" id="1.10.150.530">
    <property type="match status" value="1"/>
</dbReference>
<feature type="binding site" evidence="13">
    <location>
        <begin position="217"/>
        <end position="219"/>
    </location>
    <ligand>
        <name>S-adenosyl-L-methionine</name>
        <dbReference type="ChEBI" id="CHEBI:59789"/>
    </ligand>
</feature>
<keyword evidence="4 13" id="KW-0963">Cytoplasm</keyword>
<dbReference type="PANTHER" id="PTHR30544">
    <property type="entry name" value="23S RRNA METHYLTRANSFERASE"/>
    <property type="match status" value="1"/>
</dbReference>
<feature type="domain" description="Radical SAM core" evidence="14">
    <location>
        <begin position="101"/>
        <end position="332"/>
    </location>
</feature>
<proteinExistence type="inferred from homology"/>
<comment type="caution">
    <text evidence="13">Lacks conserved residue(s) required for the propagation of feature annotation.</text>
</comment>
<evidence type="ECO:0000313" key="15">
    <source>
        <dbReference type="EMBL" id="ATX82842.1"/>
    </source>
</evidence>
<dbReference type="GO" id="GO:0070475">
    <property type="term" value="P:rRNA base methylation"/>
    <property type="evidence" value="ECO:0007669"/>
    <property type="project" value="UniProtKB-UniRule"/>
</dbReference>
<comment type="subcellular location">
    <subcellularLocation>
        <location evidence="1 13">Cytoplasm</location>
    </subcellularLocation>
</comment>
<evidence type="ECO:0000256" key="3">
    <source>
        <dbReference type="ARBA" id="ARBA00022485"/>
    </source>
</evidence>
<dbReference type="Pfam" id="PF04055">
    <property type="entry name" value="Radical_SAM"/>
    <property type="match status" value="1"/>
</dbReference>
<keyword evidence="5 13" id="KW-0698">rRNA processing</keyword>
<dbReference type="PIRSF" id="PIRSF006004">
    <property type="entry name" value="CHP00048"/>
    <property type="match status" value="1"/>
</dbReference>
<dbReference type="Gene3D" id="3.20.20.70">
    <property type="entry name" value="Aldolase class I"/>
    <property type="match status" value="1"/>
</dbReference>
<keyword evidence="11 13" id="KW-0411">Iron-sulfur</keyword>
<dbReference type="Proteomes" id="UP000231637">
    <property type="component" value="Chromosome"/>
</dbReference>
<comment type="catalytic activity">
    <reaction evidence="13">
        <text>adenosine(37) in tRNA + 2 reduced [2Fe-2S]-[ferredoxin] + 2 S-adenosyl-L-methionine = 2-methyladenosine(37) in tRNA + 5'-deoxyadenosine + L-methionine + 2 oxidized [2Fe-2S]-[ferredoxin] + S-adenosyl-L-homocysteine</text>
        <dbReference type="Rhea" id="RHEA:43332"/>
        <dbReference type="Rhea" id="RHEA-COMP:10000"/>
        <dbReference type="Rhea" id="RHEA-COMP:10001"/>
        <dbReference type="Rhea" id="RHEA-COMP:10162"/>
        <dbReference type="Rhea" id="RHEA-COMP:10485"/>
        <dbReference type="ChEBI" id="CHEBI:17319"/>
        <dbReference type="ChEBI" id="CHEBI:33737"/>
        <dbReference type="ChEBI" id="CHEBI:33738"/>
        <dbReference type="ChEBI" id="CHEBI:57844"/>
        <dbReference type="ChEBI" id="CHEBI:57856"/>
        <dbReference type="ChEBI" id="CHEBI:59789"/>
        <dbReference type="ChEBI" id="CHEBI:74411"/>
        <dbReference type="ChEBI" id="CHEBI:74497"/>
        <dbReference type="EC" id="2.1.1.192"/>
    </reaction>
</comment>
<feature type="binding site" evidence="13">
    <location>
        <position position="115"/>
    </location>
    <ligand>
        <name>[4Fe-4S] cluster</name>
        <dbReference type="ChEBI" id="CHEBI:49883"/>
        <note>4Fe-4S-S-AdoMet</note>
    </ligand>
</feature>
<evidence type="ECO:0000256" key="4">
    <source>
        <dbReference type="ARBA" id="ARBA00022490"/>
    </source>
</evidence>
<dbReference type="PROSITE" id="PS51918">
    <property type="entry name" value="RADICAL_SAM"/>
    <property type="match status" value="1"/>
</dbReference>
<dbReference type="GO" id="GO:0019843">
    <property type="term" value="F:rRNA binding"/>
    <property type="evidence" value="ECO:0007669"/>
    <property type="project" value="UniProtKB-UniRule"/>
</dbReference>
<comment type="function">
    <text evidence="13">Specifically methylates position 2 of adenine 2503 in 23S rRNA and position 2 of adenine 37 in tRNAs. m2A2503 modification seems to play a crucial role in the proofreading step occurring at the peptidyl transferase center and thus would serve to optimize ribosomal fidelity.</text>
</comment>
<evidence type="ECO:0000259" key="14">
    <source>
        <dbReference type="PROSITE" id="PS51918"/>
    </source>
</evidence>
<evidence type="ECO:0000313" key="16">
    <source>
        <dbReference type="Proteomes" id="UP000231637"/>
    </source>
</evidence>
<keyword evidence="12 13" id="KW-1015">Disulfide bond</keyword>
<evidence type="ECO:0000256" key="1">
    <source>
        <dbReference type="ARBA" id="ARBA00004496"/>
    </source>
</evidence>
<dbReference type="PANTHER" id="PTHR30544:SF9">
    <property type="entry name" value="RADICAL SAM SUPERFAMILY PROTEIN"/>
    <property type="match status" value="1"/>
</dbReference>
<keyword evidence="8 13" id="KW-0949">S-adenosyl-L-methionine</keyword>
<dbReference type="GO" id="GO:0000049">
    <property type="term" value="F:tRNA binding"/>
    <property type="evidence" value="ECO:0007669"/>
    <property type="project" value="UniProtKB-UniRule"/>
</dbReference>
<dbReference type="GO" id="GO:0051539">
    <property type="term" value="F:4 iron, 4 sulfur cluster binding"/>
    <property type="evidence" value="ECO:0007669"/>
    <property type="project" value="UniProtKB-UniRule"/>
</dbReference>
<feature type="active site" description="Proton acceptor" evidence="13">
    <location>
        <position position="95"/>
    </location>
</feature>
<organism evidence="15 16">
    <name type="scientific">Mariprofundus ferrinatatus</name>
    <dbReference type="NCBI Taxonomy" id="1921087"/>
    <lineage>
        <taxon>Bacteria</taxon>
        <taxon>Pseudomonadati</taxon>
        <taxon>Pseudomonadota</taxon>
        <taxon>Candidatius Mariprofundia</taxon>
        <taxon>Mariprofundales</taxon>
        <taxon>Mariprofundaceae</taxon>
        <taxon>Mariprofundus</taxon>
    </lineage>
</organism>
<accession>A0A2K8L6U7</accession>
<evidence type="ECO:0000256" key="12">
    <source>
        <dbReference type="ARBA" id="ARBA00023157"/>
    </source>
</evidence>
<dbReference type="HAMAP" id="MF_01849">
    <property type="entry name" value="RNA_methyltr_RlmN"/>
    <property type="match status" value="1"/>
</dbReference>
<evidence type="ECO:0000256" key="10">
    <source>
        <dbReference type="ARBA" id="ARBA00023004"/>
    </source>
</evidence>
<sequence length="352" mass="38039">MSENHLPPIIGMTHAEIVDLCRLAGAKPVHAERIVASIFRRYNSDIDAIPDLPVVLRHYLAGHTSIFEPGCSALQQAEDGTRKLLLKMPDGKEVETVLIQGPGRLTQCISTQVGCAVGCSFCLTATAGLTRNLTTAEMVAQVMAGQRVGERRVRNLVLMGMGEPLHNYDAVARFVHIASDPKGMAFSPNRITLSTSGMVPGIYRMIEEKLPCNLAVSLNATTDAVRDRVIPINRKYPIKALMQAVRDYISARGNKRVLMEYVLLAGVNDSIEDAGRLIELLVGMECTVNLLPFNVYPGSAFESPSDAAVSAFRSALVEAGIIAVVRESRGRDISAACGQLKTEVAKRRGAVA</sequence>
<dbReference type="OrthoDB" id="5288216at2"/>
<dbReference type="GO" id="GO:0030488">
    <property type="term" value="P:tRNA methylation"/>
    <property type="evidence" value="ECO:0007669"/>
    <property type="project" value="UniProtKB-UniRule"/>
</dbReference>
<dbReference type="InterPro" id="IPR058240">
    <property type="entry name" value="rSAM_sf"/>
</dbReference>
<dbReference type="InterPro" id="IPR027492">
    <property type="entry name" value="RNA_MTrfase_RlmN"/>
</dbReference>
<protein>
    <recommendedName>
        <fullName evidence="13">Dual-specificity RNA methyltransferase RlmN</fullName>
        <ecNumber evidence="13">2.1.1.192</ecNumber>
    </recommendedName>
    <alternativeName>
        <fullName evidence="13">23S rRNA (adenine(2503)-C(2))-methyltransferase</fullName>
    </alternativeName>
    <alternativeName>
        <fullName evidence="13">23S rRNA m2A2503 methyltransferase</fullName>
    </alternativeName>
    <alternativeName>
        <fullName evidence="13">Ribosomal RNA large subunit methyltransferase N</fullName>
    </alternativeName>
    <alternativeName>
        <fullName evidence="13">tRNA (adenine(37)-C(2))-methyltransferase</fullName>
    </alternativeName>
    <alternativeName>
        <fullName evidence="13">tRNA m2A37 methyltransferase</fullName>
    </alternativeName>
</protein>
<feature type="binding site" evidence="13">
    <location>
        <position position="294"/>
    </location>
    <ligand>
        <name>S-adenosyl-L-methionine</name>
        <dbReference type="ChEBI" id="CHEBI:59789"/>
    </ligand>
</feature>
<dbReference type="AlphaFoldDB" id="A0A2K8L6U7"/>
<evidence type="ECO:0000256" key="7">
    <source>
        <dbReference type="ARBA" id="ARBA00022679"/>
    </source>
</evidence>
<dbReference type="SFLD" id="SFLDF00275">
    <property type="entry name" value="adenosine_C2_methyltransferase"/>
    <property type="match status" value="1"/>
</dbReference>
<dbReference type="GO" id="GO:0070040">
    <property type="term" value="F:rRNA (adenine(2503)-C2-)-methyltransferase activity"/>
    <property type="evidence" value="ECO:0007669"/>
    <property type="project" value="UniProtKB-UniRule"/>
</dbReference>
<dbReference type="GO" id="GO:0046872">
    <property type="term" value="F:metal ion binding"/>
    <property type="evidence" value="ECO:0007669"/>
    <property type="project" value="UniProtKB-KW"/>
</dbReference>
<keyword evidence="6 13" id="KW-0489">Methyltransferase</keyword>
<dbReference type="InterPro" id="IPR007197">
    <property type="entry name" value="rSAM"/>
</dbReference>
<dbReference type="SFLD" id="SFLDS00029">
    <property type="entry name" value="Radical_SAM"/>
    <property type="match status" value="1"/>
</dbReference>
<keyword evidence="10 13" id="KW-0408">Iron</keyword>
<dbReference type="EMBL" id="CP018800">
    <property type="protein sequence ID" value="ATX82842.1"/>
    <property type="molecule type" value="Genomic_DNA"/>
</dbReference>
<keyword evidence="13" id="KW-0819">tRNA processing</keyword>
<keyword evidence="3 13" id="KW-0004">4Fe-4S</keyword>
<dbReference type="NCBIfam" id="TIGR00048">
    <property type="entry name" value="rRNA_mod_RlmN"/>
    <property type="match status" value="1"/>
</dbReference>
<dbReference type="GO" id="GO:0002935">
    <property type="term" value="F:tRNA (adenine(37)-C2)-methyltransferase activity"/>
    <property type="evidence" value="ECO:0007669"/>
    <property type="project" value="UniProtKB-UniRule"/>
</dbReference>
<evidence type="ECO:0000256" key="8">
    <source>
        <dbReference type="ARBA" id="ARBA00022691"/>
    </source>
</evidence>
<comment type="similarity">
    <text evidence="2 13">Belongs to the radical SAM superfamily. RlmN family.</text>
</comment>
<gene>
    <name evidence="13" type="primary">rlmN</name>
    <name evidence="15" type="ORF">Ga0123462_2005</name>
</gene>
<evidence type="ECO:0000256" key="5">
    <source>
        <dbReference type="ARBA" id="ARBA00022552"/>
    </source>
</evidence>
<keyword evidence="7 13" id="KW-0808">Transferase</keyword>
<feature type="binding site" evidence="13">
    <location>
        <begin position="162"/>
        <end position="163"/>
    </location>
    <ligand>
        <name>S-adenosyl-L-methionine</name>
        <dbReference type="ChEBI" id="CHEBI:59789"/>
    </ligand>
</feature>
<feature type="binding site" evidence="13">
    <location>
        <position position="194"/>
    </location>
    <ligand>
        <name>S-adenosyl-L-methionine</name>
        <dbReference type="ChEBI" id="CHEBI:59789"/>
    </ligand>
</feature>
<comment type="cofactor">
    <cofactor evidence="13">
        <name>[4Fe-4S] cluster</name>
        <dbReference type="ChEBI" id="CHEBI:49883"/>
    </cofactor>
    <text evidence="13">Binds 1 [4Fe-4S] cluster. The cluster is coordinated with 3 cysteines and an exchangeable S-adenosyl-L-methionine.</text>
</comment>
<dbReference type="CDD" id="cd01335">
    <property type="entry name" value="Radical_SAM"/>
    <property type="match status" value="1"/>
</dbReference>
<dbReference type="SUPFAM" id="SSF102114">
    <property type="entry name" value="Radical SAM enzymes"/>
    <property type="match status" value="1"/>
</dbReference>
<dbReference type="InterPro" id="IPR040072">
    <property type="entry name" value="Methyltransferase_A"/>
</dbReference>
<reference evidence="15 16" key="1">
    <citation type="submission" date="2016-12" db="EMBL/GenBank/DDBJ databases">
        <title>Isolation and genomic insights into novel planktonic Zetaproteobacteria from stratified waters of the Chesapeake Bay.</title>
        <authorList>
            <person name="McAllister S.M."/>
            <person name="Kato S."/>
            <person name="Chan C.S."/>
            <person name="Chiu B.K."/>
            <person name="Field E.K."/>
        </authorList>
    </citation>
    <scope>NUCLEOTIDE SEQUENCE [LARGE SCALE GENOMIC DNA]</scope>
    <source>
        <strain evidence="15 16">CP-8</strain>
    </source>
</reference>
<dbReference type="InterPro" id="IPR004383">
    <property type="entry name" value="rRNA_lsu_MTrfase_RlmN/Cfr"/>
</dbReference>
<dbReference type="FunFam" id="3.20.20.70:FF:000014">
    <property type="entry name" value="Probable dual-specificity RNA methyltransferase RlmN"/>
    <property type="match status" value="1"/>
</dbReference>
<evidence type="ECO:0000256" key="9">
    <source>
        <dbReference type="ARBA" id="ARBA00022723"/>
    </source>
</evidence>
<evidence type="ECO:0000256" key="6">
    <source>
        <dbReference type="ARBA" id="ARBA00022603"/>
    </source>
</evidence>